<dbReference type="SUPFAM" id="SSF52833">
    <property type="entry name" value="Thioredoxin-like"/>
    <property type="match status" value="1"/>
</dbReference>
<evidence type="ECO:0008006" key="5">
    <source>
        <dbReference type="Google" id="ProtNLM"/>
    </source>
</evidence>
<organism evidence="3 4">
    <name type="scientific">Chara braunii</name>
    <name type="common">Braun's stonewort</name>
    <dbReference type="NCBI Taxonomy" id="69332"/>
    <lineage>
        <taxon>Eukaryota</taxon>
        <taxon>Viridiplantae</taxon>
        <taxon>Streptophyta</taxon>
        <taxon>Charophyceae</taxon>
        <taxon>Charales</taxon>
        <taxon>Characeae</taxon>
        <taxon>Chara</taxon>
    </lineage>
</organism>
<name>A0A388LEV5_CHABU</name>
<dbReference type="InterPro" id="IPR036249">
    <property type="entry name" value="Thioredoxin-like_sf"/>
</dbReference>
<feature type="region of interest" description="Disordered" evidence="2">
    <location>
        <begin position="225"/>
        <end position="267"/>
    </location>
</feature>
<reference evidence="3 4" key="1">
    <citation type="journal article" date="2018" name="Cell">
        <title>The Chara Genome: Secondary Complexity and Implications for Plant Terrestrialization.</title>
        <authorList>
            <person name="Nishiyama T."/>
            <person name="Sakayama H."/>
            <person name="Vries J.D."/>
            <person name="Buschmann H."/>
            <person name="Saint-Marcoux D."/>
            <person name="Ullrich K.K."/>
            <person name="Haas F.B."/>
            <person name="Vanderstraeten L."/>
            <person name="Becker D."/>
            <person name="Lang D."/>
            <person name="Vosolsobe S."/>
            <person name="Rombauts S."/>
            <person name="Wilhelmsson P.K.I."/>
            <person name="Janitza P."/>
            <person name="Kern R."/>
            <person name="Heyl A."/>
            <person name="Rumpler F."/>
            <person name="Villalobos L.I.A.C."/>
            <person name="Clay J.M."/>
            <person name="Skokan R."/>
            <person name="Toyoda A."/>
            <person name="Suzuki Y."/>
            <person name="Kagoshima H."/>
            <person name="Schijlen E."/>
            <person name="Tajeshwar N."/>
            <person name="Catarino B."/>
            <person name="Hetherington A.J."/>
            <person name="Saltykova A."/>
            <person name="Bonnot C."/>
            <person name="Breuninger H."/>
            <person name="Symeonidi A."/>
            <person name="Radhakrishnan G.V."/>
            <person name="Van Nieuwerburgh F."/>
            <person name="Deforce D."/>
            <person name="Chang C."/>
            <person name="Karol K.G."/>
            <person name="Hedrich R."/>
            <person name="Ulvskov P."/>
            <person name="Glockner G."/>
            <person name="Delwiche C.F."/>
            <person name="Petrasek J."/>
            <person name="Van de Peer Y."/>
            <person name="Friml J."/>
            <person name="Beilby M."/>
            <person name="Dolan L."/>
            <person name="Kohara Y."/>
            <person name="Sugano S."/>
            <person name="Fujiyama A."/>
            <person name="Delaux P.-M."/>
            <person name="Quint M."/>
            <person name="TheiBen G."/>
            <person name="Hagemann M."/>
            <person name="Harholt J."/>
            <person name="Dunand C."/>
            <person name="Zachgo S."/>
            <person name="Langdale J."/>
            <person name="Maumus F."/>
            <person name="Straeten D.V.D."/>
            <person name="Gould S.B."/>
            <person name="Rensing S.A."/>
        </authorList>
    </citation>
    <scope>NUCLEOTIDE SEQUENCE [LARGE SCALE GENOMIC DNA]</scope>
    <source>
        <strain evidence="3 4">S276</strain>
    </source>
</reference>
<comment type="caution">
    <text evidence="3">The sequence shown here is derived from an EMBL/GenBank/DDBJ whole genome shotgun (WGS) entry which is preliminary data.</text>
</comment>
<dbReference type="PANTHER" id="PTHR15337">
    <property type="entry name" value="ANTERIOR GRADIENT PROTEIN-RELATED"/>
    <property type="match status" value="1"/>
</dbReference>
<evidence type="ECO:0000256" key="2">
    <source>
        <dbReference type="SAM" id="MobiDB-lite"/>
    </source>
</evidence>
<dbReference type="Pfam" id="PF13899">
    <property type="entry name" value="Thioredoxin_7"/>
    <property type="match status" value="1"/>
</dbReference>
<dbReference type="InterPro" id="IPR017937">
    <property type="entry name" value="Thioredoxin_CS"/>
</dbReference>
<proteinExistence type="predicted"/>
<dbReference type="OrthoDB" id="262308at2759"/>
<dbReference type="PANTHER" id="PTHR15337:SF11">
    <property type="entry name" value="THIOREDOXIN DOMAIN-CONTAINING PROTEIN"/>
    <property type="match status" value="1"/>
</dbReference>
<feature type="compositionally biased region" description="Acidic residues" evidence="2">
    <location>
        <begin position="239"/>
        <end position="248"/>
    </location>
</feature>
<gene>
    <name evidence="3" type="ORF">CBR_g31404</name>
</gene>
<dbReference type="Gramene" id="GBG80849">
    <property type="protein sequence ID" value="GBG80849"/>
    <property type="gene ID" value="CBR_g31404"/>
</dbReference>
<dbReference type="PROSITE" id="PS00194">
    <property type="entry name" value="THIOREDOXIN_1"/>
    <property type="match status" value="1"/>
</dbReference>
<keyword evidence="4" id="KW-1185">Reference proteome</keyword>
<keyword evidence="1" id="KW-0732">Signal</keyword>
<dbReference type="STRING" id="69332.A0A388LEV5"/>
<protein>
    <recommendedName>
        <fullName evidence="5">Thioredoxin domain-containing protein</fullName>
    </recommendedName>
</protein>
<evidence type="ECO:0000313" key="4">
    <source>
        <dbReference type="Proteomes" id="UP000265515"/>
    </source>
</evidence>
<evidence type="ECO:0000313" key="3">
    <source>
        <dbReference type="EMBL" id="GBG80849.1"/>
    </source>
</evidence>
<dbReference type="Gene3D" id="3.40.30.10">
    <property type="entry name" value="Glutaredoxin"/>
    <property type="match status" value="1"/>
</dbReference>
<dbReference type="InterPro" id="IPR051099">
    <property type="entry name" value="AGR/TXD"/>
</dbReference>
<accession>A0A388LEV5</accession>
<dbReference type="AlphaFoldDB" id="A0A388LEV5"/>
<dbReference type="Proteomes" id="UP000265515">
    <property type="component" value="Unassembled WGS sequence"/>
</dbReference>
<dbReference type="EMBL" id="BFEA01000358">
    <property type="protein sequence ID" value="GBG80849.1"/>
    <property type="molecule type" value="Genomic_DNA"/>
</dbReference>
<sequence>MDTRHEGNDGAASVRVRASENGSRGSGKMQLRRRTVEGEVRRMTGMRRRRETQAATEEGGASFAVGGGGGGIDCAMAAPWLLVVLSSAWFFLLVQGGGLNPAIEWNSPKDLTAEFLAHNTKPIMTIIHKRWCGACRHLKEELSKDEADDFVKLSEEWVMVDGGDDDEPKADEYAPDGGYIPRIIFSEANGKVRNDIVCQVGGNPSYKYFYHSLHQVTETMKYARNVLSPPQPSPTPLGDDGDDDEKTEEESAKDAPPGDDDSVKVEL</sequence>
<evidence type="ECO:0000256" key="1">
    <source>
        <dbReference type="ARBA" id="ARBA00022729"/>
    </source>
</evidence>
<feature type="region of interest" description="Disordered" evidence="2">
    <location>
        <begin position="1"/>
        <end position="37"/>
    </location>
</feature>